<dbReference type="GO" id="GO:0003700">
    <property type="term" value="F:DNA-binding transcription factor activity"/>
    <property type="evidence" value="ECO:0007669"/>
    <property type="project" value="InterPro"/>
</dbReference>
<dbReference type="Pfam" id="PF07729">
    <property type="entry name" value="FCD"/>
    <property type="match status" value="1"/>
</dbReference>
<dbReference type="PANTHER" id="PTHR43537">
    <property type="entry name" value="TRANSCRIPTIONAL REGULATOR, GNTR FAMILY"/>
    <property type="match status" value="1"/>
</dbReference>
<proteinExistence type="predicted"/>
<dbReference type="SUPFAM" id="SSF46785">
    <property type="entry name" value="Winged helix' DNA-binding domain"/>
    <property type="match status" value="1"/>
</dbReference>
<keyword evidence="3" id="KW-0238">DNA-binding</keyword>
<dbReference type="PRINTS" id="PR00035">
    <property type="entry name" value="HTHGNTR"/>
</dbReference>
<dbReference type="AlphaFoldDB" id="F2J068"/>
<dbReference type="KEGG" id="pgv:SL003B_3481"/>
<dbReference type="SUPFAM" id="SSF48008">
    <property type="entry name" value="GntR ligand-binding domain-like"/>
    <property type="match status" value="1"/>
</dbReference>
<dbReference type="PATRIC" id="fig|991905.3.peg.3595"/>
<evidence type="ECO:0000256" key="3">
    <source>
        <dbReference type="ARBA" id="ARBA00023125"/>
    </source>
</evidence>
<comment type="function">
    <text evidence="5">Transcriptional repressor for the pyruvate dehydrogenase complex genes aceEF and lpd.</text>
</comment>
<dbReference type="InterPro" id="IPR000524">
    <property type="entry name" value="Tscrpt_reg_HTH_GntR"/>
</dbReference>
<dbReference type="eggNOG" id="COG2186">
    <property type="taxonomic scope" value="Bacteria"/>
</dbReference>
<dbReference type="Proteomes" id="UP000008130">
    <property type="component" value="Chromosome"/>
</dbReference>
<evidence type="ECO:0000256" key="7">
    <source>
        <dbReference type="SAM" id="MobiDB-lite"/>
    </source>
</evidence>
<evidence type="ECO:0000256" key="4">
    <source>
        <dbReference type="ARBA" id="ARBA00023163"/>
    </source>
</evidence>
<name>F2J068_POLGS</name>
<evidence type="ECO:0000256" key="5">
    <source>
        <dbReference type="ARBA" id="ARBA00037357"/>
    </source>
</evidence>
<evidence type="ECO:0000313" key="9">
    <source>
        <dbReference type="EMBL" id="ADZ71903.1"/>
    </source>
</evidence>
<evidence type="ECO:0000259" key="8">
    <source>
        <dbReference type="PROSITE" id="PS50949"/>
    </source>
</evidence>
<keyword evidence="1" id="KW-0678">Repressor</keyword>
<dbReference type="PROSITE" id="PS50949">
    <property type="entry name" value="HTH_GNTR"/>
    <property type="match status" value="1"/>
</dbReference>
<gene>
    <name evidence="9" type="ordered locus">SL003B_3481</name>
</gene>
<dbReference type="Pfam" id="PF00392">
    <property type="entry name" value="GntR"/>
    <property type="match status" value="1"/>
</dbReference>
<keyword evidence="9" id="KW-0670">Pyruvate</keyword>
<keyword evidence="2" id="KW-0805">Transcription regulation</keyword>
<reference evidence="9 10" key="1">
    <citation type="journal article" date="2011" name="J. Bacteriol.">
        <title>Complete genome sequence of Polymorphum gilvum SL003B-26A1T, a crude oil-degrading bacterium from oil-polluted saline soil.</title>
        <authorList>
            <person name="Li S.G."/>
            <person name="Tang Y.Q."/>
            <person name="Nie Y."/>
            <person name="Cai M."/>
            <person name="Wu X.L."/>
        </authorList>
    </citation>
    <scope>NUCLEOTIDE SEQUENCE [LARGE SCALE GENOMIC DNA]</scope>
    <source>
        <strain evidence="10">LMG 25793 / CGMCC 1.9160 / SL003B-26A1</strain>
    </source>
</reference>
<feature type="region of interest" description="Disordered" evidence="7">
    <location>
        <begin position="250"/>
        <end position="273"/>
    </location>
</feature>
<keyword evidence="4" id="KW-0804">Transcription</keyword>
<keyword evidence="10" id="KW-1185">Reference proteome</keyword>
<feature type="domain" description="HTH gntR-type" evidence="8">
    <location>
        <begin position="8"/>
        <end position="76"/>
    </location>
</feature>
<dbReference type="GO" id="GO:0003677">
    <property type="term" value="F:DNA binding"/>
    <property type="evidence" value="ECO:0007669"/>
    <property type="project" value="UniProtKB-KW"/>
</dbReference>
<dbReference type="InterPro" id="IPR008920">
    <property type="entry name" value="TF_FadR/GntR_C"/>
</dbReference>
<dbReference type="OrthoDB" id="5450856at2"/>
<dbReference type="EMBL" id="CP002568">
    <property type="protein sequence ID" value="ADZ71903.1"/>
    <property type="molecule type" value="Genomic_DNA"/>
</dbReference>
<evidence type="ECO:0000256" key="6">
    <source>
        <dbReference type="ARBA" id="ARBA00039592"/>
    </source>
</evidence>
<dbReference type="STRING" id="991905.SL003B_3481"/>
<accession>F2J068</accession>
<evidence type="ECO:0000313" key="10">
    <source>
        <dbReference type="Proteomes" id="UP000008130"/>
    </source>
</evidence>
<evidence type="ECO:0000256" key="2">
    <source>
        <dbReference type="ARBA" id="ARBA00023015"/>
    </source>
</evidence>
<dbReference type="PANTHER" id="PTHR43537:SF34">
    <property type="entry name" value="PYRUVATE DEHYDROGENASE COMPLEX REPRESSOR"/>
    <property type="match status" value="1"/>
</dbReference>
<protein>
    <recommendedName>
        <fullName evidence="6">Pyruvate dehydrogenase complex repressor</fullName>
    </recommendedName>
</protein>
<sequence>MFEKIRHMRTADAVVQQIEELILHGILRPGDRLPPERELVTLVDVSRPILRAALKTLEDRGLVVSRQGGGTFVADVIGTVFSEPIVDLIGRHGSAIEDYLDFRRDIEGIAAEHAAARMTAADREILTQIVADMDRAFSDDDYPSEARLDVDFHQAVGEAAHNIVLLHTLRACYRLLENGVFFNRTKLYSRPDARRCLLDQHREILDHLCAGDGAGARRAAEAHIDFVREALKASERSGFRDEVAELRLQQRLDTQGKRRKAEAQHKSKAETPQ</sequence>
<dbReference type="InterPro" id="IPR036388">
    <property type="entry name" value="WH-like_DNA-bd_sf"/>
</dbReference>
<dbReference type="CDD" id="cd07377">
    <property type="entry name" value="WHTH_GntR"/>
    <property type="match status" value="1"/>
</dbReference>
<organism evidence="9 10">
    <name type="scientific">Polymorphum gilvum (strain LMG 25793 / CGMCC 1.9160 / SL003B-26A1)</name>
    <dbReference type="NCBI Taxonomy" id="991905"/>
    <lineage>
        <taxon>Bacteria</taxon>
        <taxon>Pseudomonadati</taxon>
        <taxon>Pseudomonadota</taxon>
        <taxon>Alphaproteobacteria</taxon>
        <taxon>Rhodobacterales</taxon>
        <taxon>Paracoccaceae</taxon>
        <taxon>Polymorphum</taxon>
    </lineage>
</organism>
<dbReference type="InterPro" id="IPR036390">
    <property type="entry name" value="WH_DNA-bd_sf"/>
</dbReference>
<dbReference type="InterPro" id="IPR011711">
    <property type="entry name" value="GntR_C"/>
</dbReference>
<evidence type="ECO:0000256" key="1">
    <source>
        <dbReference type="ARBA" id="ARBA00022491"/>
    </source>
</evidence>
<dbReference type="Gene3D" id="1.10.10.10">
    <property type="entry name" value="Winged helix-like DNA-binding domain superfamily/Winged helix DNA-binding domain"/>
    <property type="match status" value="1"/>
</dbReference>
<dbReference type="SMART" id="SM00345">
    <property type="entry name" value="HTH_GNTR"/>
    <property type="match status" value="1"/>
</dbReference>
<dbReference type="RefSeq" id="WP_013654212.1">
    <property type="nucleotide sequence ID" value="NC_015259.1"/>
</dbReference>
<dbReference type="Gene3D" id="1.20.120.530">
    <property type="entry name" value="GntR ligand-binding domain-like"/>
    <property type="match status" value="1"/>
</dbReference>
<dbReference type="SMART" id="SM00895">
    <property type="entry name" value="FCD"/>
    <property type="match status" value="1"/>
</dbReference>
<dbReference type="HOGENOM" id="CLU_017584_9_5_5"/>